<gene>
    <name evidence="2" type="ORF">BDK51DRAFT_53153</name>
</gene>
<evidence type="ECO:0000313" key="3">
    <source>
        <dbReference type="Proteomes" id="UP000269721"/>
    </source>
</evidence>
<dbReference type="EMBL" id="KZ994269">
    <property type="protein sequence ID" value="RKO93368.1"/>
    <property type="molecule type" value="Genomic_DNA"/>
</dbReference>
<feature type="region of interest" description="Disordered" evidence="1">
    <location>
        <begin position="59"/>
        <end position="84"/>
    </location>
</feature>
<dbReference type="Gene3D" id="3.80.10.10">
    <property type="entry name" value="Ribonuclease Inhibitor"/>
    <property type="match status" value="1"/>
</dbReference>
<protein>
    <recommendedName>
        <fullName evidence="4">F-box domain-containing protein</fullName>
    </recommendedName>
</protein>
<evidence type="ECO:0000256" key="1">
    <source>
        <dbReference type="SAM" id="MobiDB-lite"/>
    </source>
</evidence>
<dbReference type="InterPro" id="IPR032675">
    <property type="entry name" value="LRR_dom_sf"/>
</dbReference>
<name>A0A4P9WNT9_9FUNG</name>
<accession>A0A4P9WNT9</accession>
<dbReference type="AlphaFoldDB" id="A0A4P9WNT9"/>
<dbReference type="Proteomes" id="UP000269721">
    <property type="component" value="Unassembled WGS sequence"/>
</dbReference>
<keyword evidence="3" id="KW-1185">Reference proteome</keyword>
<sequence>MAKEKKATPDLEDDPRTIQLCADLMSSSLRRMKLEDDDSDLVNAHAACTRWLTFKPLSNLKTESQPRERDPDAAGMVTRAPAPGAHGPGGVWSHLPHDALRHILRLHREAERVQLSVNHGVIYGIKAGRATSMPPHSRAAHGSRRRRPFCSSLRLGLGNERARDIRFLHFMTHERWCVPRPLCLTFFVKLDGPHGLKMSCFDGRNENIHVGRILGPLIVDIVPKLNIGSPLFNALDLDYIQYPAVKTMCSHEALVEIKGIISRLEYLRTPYYASTAPSVDAAVGPALRFWPIESCSFPSQMTATSLPCLKCIEFSAFFDEDRPTVLTTFVHKLALLLPSHRRIILNYASLESENTLAALLAAFPTIRDIDRQGCFQITDATLAVLEKHPPLHHLRLDDVSSITGPAVAFLLRARGSQLRFLSLPWHGAVPIAAIALSAPNIECIEVTGCYNRGFPLENIRLVNDLLRACPRLKTFRPADLEDTLASDPSSRS</sequence>
<dbReference type="OrthoDB" id="10257471at2759"/>
<proteinExistence type="predicted"/>
<dbReference type="SUPFAM" id="SSF52047">
    <property type="entry name" value="RNI-like"/>
    <property type="match status" value="1"/>
</dbReference>
<evidence type="ECO:0000313" key="2">
    <source>
        <dbReference type="EMBL" id="RKO93368.1"/>
    </source>
</evidence>
<evidence type="ECO:0008006" key="4">
    <source>
        <dbReference type="Google" id="ProtNLM"/>
    </source>
</evidence>
<reference evidence="3" key="1">
    <citation type="journal article" date="2018" name="Nat. Microbiol.">
        <title>Leveraging single-cell genomics to expand the fungal tree of life.</title>
        <authorList>
            <person name="Ahrendt S.R."/>
            <person name="Quandt C.A."/>
            <person name="Ciobanu D."/>
            <person name="Clum A."/>
            <person name="Salamov A."/>
            <person name="Andreopoulos B."/>
            <person name="Cheng J.F."/>
            <person name="Woyke T."/>
            <person name="Pelin A."/>
            <person name="Henrissat B."/>
            <person name="Reynolds N.K."/>
            <person name="Benny G.L."/>
            <person name="Smith M.E."/>
            <person name="James T.Y."/>
            <person name="Grigoriev I.V."/>
        </authorList>
    </citation>
    <scope>NUCLEOTIDE SEQUENCE [LARGE SCALE GENOMIC DNA]</scope>
</reference>
<organism evidence="2 3">
    <name type="scientific">Blyttiomyces helicus</name>
    <dbReference type="NCBI Taxonomy" id="388810"/>
    <lineage>
        <taxon>Eukaryota</taxon>
        <taxon>Fungi</taxon>
        <taxon>Fungi incertae sedis</taxon>
        <taxon>Chytridiomycota</taxon>
        <taxon>Chytridiomycota incertae sedis</taxon>
        <taxon>Chytridiomycetes</taxon>
        <taxon>Chytridiomycetes incertae sedis</taxon>
        <taxon>Blyttiomyces</taxon>
    </lineage>
</organism>